<name>A0A562PZ88_9BURK</name>
<keyword evidence="5" id="KW-0813">Transport</keyword>
<dbReference type="EC" id="7.1.1.9" evidence="4"/>
<dbReference type="PANTHER" id="PTHR22888">
    <property type="entry name" value="CYTOCHROME C OXIDASE, SUBUNIT II"/>
    <property type="match status" value="1"/>
</dbReference>
<dbReference type="Gene3D" id="2.60.40.420">
    <property type="entry name" value="Cupredoxins - blue copper proteins"/>
    <property type="match status" value="1"/>
</dbReference>
<dbReference type="Gene3D" id="1.10.287.90">
    <property type="match status" value="1"/>
</dbReference>
<comment type="subcellular location">
    <subcellularLocation>
        <location evidence="1">Membrane</location>
        <topology evidence="1">Multi-pass membrane protein</topology>
    </subcellularLocation>
    <subcellularLocation>
        <location evidence="2">Periplasm</location>
    </subcellularLocation>
</comment>
<dbReference type="PROSITE" id="PS50857">
    <property type="entry name" value="COX2_CUA"/>
    <property type="match status" value="1"/>
</dbReference>
<dbReference type="InterPro" id="IPR036909">
    <property type="entry name" value="Cyt_c-like_dom_sf"/>
</dbReference>
<keyword evidence="8 16" id="KW-0479">Metal-binding</keyword>
<proteinExistence type="inferred from homology"/>
<evidence type="ECO:0000256" key="15">
    <source>
        <dbReference type="ARBA" id="ARBA00047816"/>
    </source>
</evidence>
<dbReference type="AlphaFoldDB" id="A0A562PZ88"/>
<reference evidence="21 24" key="3">
    <citation type="submission" date="2019-12" db="EMBL/GenBank/DDBJ databases">
        <title>Draft Genome Sequences of Six Type Strains of the Genus Massilia.</title>
        <authorList>
            <person name="Miess H."/>
            <person name="Frediansyah A."/>
            <person name="Goeker M."/>
            <person name="Gross H."/>
        </authorList>
    </citation>
    <scope>NUCLEOTIDE SEQUENCE [LARGE SCALE GENOMIC DNA]</scope>
    <source>
        <strain evidence="21 24">DSM 26639</strain>
    </source>
</reference>
<dbReference type="PANTHER" id="PTHR22888:SF9">
    <property type="entry name" value="CYTOCHROME C OXIDASE SUBUNIT 2"/>
    <property type="match status" value="1"/>
</dbReference>
<dbReference type="PROSITE" id="PS00078">
    <property type="entry name" value="COX2"/>
    <property type="match status" value="1"/>
</dbReference>
<evidence type="ECO:0000313" key="22">
    <source>
        <dbReference type="EMBL" id="TWI49714.1"/>
    </source>
</evidence>
<evidence type="ECO:0000313" key="24">
    <source>
        <dbReference type="Proteomes" id="UP000437862"/>
    </source>
</evidence>
<comment type="catalytic activity">
    <reaction evidence="15">
        <text>4 Fe(II)-[cytochrome c] + O2 + 8 H(+)(in) = 4 Fe(III)-[cytochrome c] + 2 H2O + 4 H(+)(out)</text>
        <dbReference type="Rhea" id="RHEA:11436"/>
        <dbReference type="Rhea" id="RHEA-COMP:10350"/>
        <dbReference type="Rhea" id="RHEA-COMP:14399"/>
        <dbReference type="ChEBI" id="CHEBI:15377"/>
        <dbReference type="ChEBI" id="CHEBI:15378"/>
        <dbReference type="ChEBI" id="CHEBI:15379"/>
        <dbReference type="ChEBI" id="CHEBI:29033"/>
        <dbReference type="ChEBI" id="CHEBI:29034"/>
        <dbReference type="EC" id="7.1.1.9"/>
    </reaction>
</comment>
<evidence type="ECO:0000256" key="5">
    <source>
        <dbReference type="ARBA" id="ARBA00022448"/>
    </source>
</evidence>
<dbReference type="InterPro" id="IPR036257">
    <property type="entry name" value="Cyt_c_oxidase_su2_TM_sf"/>
</dbReference>
<evidence type="ECO:0000256" key="7">
    <source>
        <dbReference type="ARBA" id="ARBA00022692"/>
    </source>
</evidence>
<protein>
    <recommendedName>
        <fullName evidence="4">cytochrome-c oxidase</fullName>
        <ecNumber evidence="4">7.1.1.9</ecNumber>
    </recommendedName>
</protein>
<dbReference type="Pfam" id="PF00116">
    <property type="entry name" value="COX2"/>
    <property type="match status" value="1"/>
</dbReference>
<feature type="domain" description="Cytochrome oxidase subunit II copper A binding" evidence="19">
    <location>
        <begin position="114"/>
        <end position="256"/>
    </location>
</feature>
<evidence type="ECO:0000256" key="4">
    <source>
        <dbReference type="ARBA" id="ARBA00012949"/>
    </source>
</evidence>
<keyword evidence="6 16" id="KW-0349">Heme</keyword>
<keyword evidence="14 18" id="KW-0472">Membrane</keyword>
<evidence type="ECO:0000256" key="17">
    <source>
        <dbReference type="SAM" id="MobiDB-lite"/>
    </source>
</evidence>
<dbReference type="CDD" id="cd13919">
    <property type="entry name" value="CuRO_HCO_II_like_5"/>
    <property type="match status" value="1"/>
</dbReference>
<keyword evidence="12 16" id="KW-0408">Iron</keyword>
<sequence length="446" mass="45677">MAVALAVVLVLIALGAVAFHFASPWQPTAIASNWQSMDEALRLTMVITGVAFVALHLFVAYAVVRYRHRAGHRASLEHGNRRLEWWLIGITTLGIIGLLAPGLTVYARLIDAPPDARVFEVMGQQWQWHYRLPGADGRLGAADVRFIAAANPFGIDPEDPYGQDDVLVDGQELHLPVGIPARAQLRAQDVLHDFYVPQFRTRMNMVPGMVTHFWFTPERTGRYEVLCAQLCGVGHSNMRSWVVIDEPGAYGAWLAHQPTFGGGPAVPGGAGRAAGAGQASSAGQGGAGSAAGPGGSAGPTGPPGPAGSSGGGGMAGKAGTAGAAGAAGTAGMAGAIGAGGTAGTQGVPGGPAEPGKAGRLLAQAKGCTACHSVDGSRGVGPSWKGLYGKSEVLQGGATVHVDEAYLRQSIAAPQAAIVQGYAPVMPPVQLSAAEQAALVDYIKTLR</sequence>
<dbReference type="EMBL" id="CP046904">
    <property type="protein sequence ID" value="QGZ38710.1"/>
    <property type="molecule type" value="Genomic_DNA"/>
</dbReference>
<keyword evidence="24" id="KW-1185">Reference proteome</keyword>
<evidence type="ECO:0000313" key="21">
    <source>
        <dbReference type="EMBL" id="QGZ38710.1"/>
    </source>
</evidence>
<dbReference type="InterPro" id="IPR002429">
    <property type="entry name" value="CcO_II-like_C"/>
</dbReference>
<organism evidence="22 23">
    <name type="scientific">Pseudoduganella flava</name>
    <dbReference type="NCBI Taxonomy" id="871742"/>
    <lineage>
        <taxon>Bacteria</taxon>
        <taxon>Pseudomonadati</taxon>
        <taxon>Pseudomonadota</taxon>
        <taxon>Betaproteobacteria</taxon>
        <taxon>Burkholderiales</taxon>
        <taxon>Oxalobacteraceae</taxon>
        <taxon>Telluria group</taxon>
        <taxon>Pseudoduganella</taxon>
    </lineage>
</organism>
<dbReference type="Proteomes" id="UP000315112">
    <property type="component" value="Unassembled WGS sequence"/>
</dbReference>
<evidence type="ECO:0000256" key="18">
    <source>
        <dbReference type="SAM" id="Phobius"/>
    </source>
</evidence>
<dbReference type="GO" id="GO:0004129">
    <property type="term" value="F:cytochrome-c oxidase activity"/>
    <property type="evidence" value="ECO:0007669"/>
    <property type="project" value="UniProtKB-EC"/>
</dbReference>
<keyword evidence="13" id="KW-0186">Copper</keyword>
<evidence type="ECO:0000256" key="10">
    <source>
        <dbReference type="ARBA" id="ARBA00022982"/>
    </source>
</evidence>
<keyword evidence="9" id="KW-1278">Translocase</keyword>
<evidence type="ECO:0000256" key="14">
    <source>
        <dbReference type="ARBA" id="ARBA00023136"/>
    </source>
</evidence>
<reference evidence="22" key="2">
    <citation type="submission" date="2019-07" db="EMBL/GenBank/DDBJ databases">
        <authorList>
            <person name="Whitman W."/>
            <person name="Huntemann M."/>
            <person name="Clum A."/>
            <person name="Pillay M."/>
            <person name="Palaniappan K."/>
            <person name="Varghese N."/>
            <person name="Mikhailova N."/>
            <person name="Stamatis D."/>
            <person name="Reddy T."/>
            <person name="Daum C."/>
            <person name="Shapiro N."/>
            <person name="Ivanova N."/>
            <person name="Kyrpides N."/>
            <person name="Woyke T."/>
        </authorList>
    </citation>
    <scope>NUCLEOTIDE SEQUENCE</scope>
    <source>
        <strain evidence="22">CGMCC 1.10685</strain>
    </source>
</reference>
<feature type="transmembrane region" description="Helical" evidence="18">
    <location>
        <begin position="85"/>
        <end position="107"/>
    </location>
</feature>
<dbReference type="Proteomes" id="UP000437862">
    <property type="component" value="Chromosome"/>
</dbReference>
<dbReference type="Pfam" id="PF00034">
    <property type="entry name" value="Cytochrom_C"/>
    <property type="match status" value="1"/>
</dbReference>
<evidence type="ECO:0000256" key="8">
    <source>
        <dbReference type="ARBA" id="ARBA00022723"/>
    </source>
</evidence>
<evidence type="ECO:0000256" key="11">
    <source>
        <dbReference type="ARBA" id="ARBA00022989"/>
    </source>
</evidence>
<dbReference type="GO" id="GO:0042597">
    <property type="term" value="C:periplasmic space"/>
    <property type="evidence" value="ECO:0007669"/>
    <property type="project" value="UniProtKB-SubCell"/>
</dbReference>
<evidence type="ECO:0000256" key="9">
    <source>
        <dbReference type="ARBA" id="ARBA00022967"/>
    </source>
</evidence>
<dbReference type="Gene3D" id="1.10.760.10">
    <property type="entry name" value="Cytochrome c-like domain"/>
    <property type="match status" value="1"/>
</dbReference>
<gene>
    <name evidence="21" type="ORF">GO485_06345</name>
    <name evidence="22" type="ORF">IP92_00932</name>
</gene>
<dbReference type="OrthoDB" id="9773456at2"/>
<evidence type="ECO:0000256" key="1">
    <source>
        <dbReference type="ARBA" id="ARBA00004141"/>
    </source>
</evidence>
<dbReference type="SUPFAM" id="SSF46626">
    <property type="entry name" value="Cytochrome c"/>
    <property type="match status" value="1"/>
</dbReference>
<dbReference type="GO" id="GO:0016020">
    <property type="term" value="C:membrane"/>
    <property type="evidence" value="ECO:0007669"/>
    <property type="project" value="UniProtKB-SubCell"/>
</dbReference>
<dbReference type="PROSITE" id="PS51007">
    <property type="entry name" value="CYTC"/>
    <property type="match status" value="1"/>
</dbReference>
<dbReference type="InterPro" id="IPR008972">
    <property type="entry name" value="Cupredoxin"/>
</dbReference>
<evidence type="ECO:0000259" key="20">
    <source>
        <dbReference type="PROSITE" id="PS51007"/>
    </source>
</evidence>
<dbReference type="InterPro" id="IPR045187">
    <property type="entry name" value="CcO_II"/>
</dbReference>
<evidence type="ECO:0000313" key="23">
    <source>
        <dbReference type="Proteomes" id="UP000315112"/>
    </source>
</evidence>
<evidence type="ECO:0000259" key="19">
    <source>
        <dbReference type="PROSITE" id="PS50857"/>
    </source>
</evidence>
<evidence type="ECO:0000256" key="13">
    <source>
        <dbReference type="ARBA" id="ARBA00023008"/>
    </source>
</evidence>
<dbReference type="GO" id="GO:0042773">
    <property type="term" value="P:ATP synthesis coupled electron transport"/>
    <property type="evidence" value="ECO:0007669"/>
    <property type="project" value="TreeGrafter"/>
</dbReference>
<feature type="compositionally biased region" description="Gly residues" evidence="17">
    <location>
        <begin position="265"/>
        <end position="274"/>
    </location>
</feature>
<feature type="compositionally biased region" description="Gly residues" evidence="17">
    <location>
        <begin position="283"/>
        <end position="298"/>
    </location>
</feature>
<reference evidence="22 23" key="1">
    <citation type="journal article" date="2015" name="Stand. Genomic Sci.">
        <title>Genomic Encyclopedia of Bacterial and Archaeal Type Strains, Phase III: the genomes of soil and plant-associated and newly described type strains.</title>
        <authorList>
            <person name="Whitman W.B."/>
            <person name="Woyke T."/>
            <person name="Klenk H.P."/>
            <person name="Zhou Y."/>
            <person name="Lilburn T.G."/>
            <person name="Beck B.J."/>
            <person name="De Vos P."/>
            <person name="Vandamme P."/>
            <person name="Eisen J.A."/>
            <person name="Garrity G."/>
            <person name="Hugenholtz P."/>
            <person name="Kyrpides N.C."/>
        </authorList>
    </citation>
    <scope>NUCLEOTIDE SEQUENCE [LARGE SCALE GENOMIC DNA]</scope>
    <source>
        <strain evidence="22 23">CGMCC 1.10685</strain>
    </source>
</reference>
<dbReference type="SUPFAM" id="SSF49503">
    <property type="entry name" value="Cupredoxins"/>
    <property type="match status" value="1"/>
</dbReference>
<evidence type="ECO:0000256" key="12">
    <source>
        <dbReference type="ARBA" id="ARBA00023004"/>
    </source>
</evidence>
<evidence type="ECO:0000256" key="2">
    <source>
        <dbReference type="ARBA" id="ARBA00004418"/>
    </source>
</evidence>
<dbReference type="InterPro" id="IPR009056">
    <property type="entry name" value="Cyt_c-like_dom"/>
</dbReference>
<keyword evidence="7 18" id="KW-0812">Transmembrane</keyword>
<feature type="domain" description="Cytochrome c" evidence="20">
    <location>
        <begin position="350"/>
        <end position="446"/>
    </location>
</feature>
<comment type="similarity">
    <text evidence="3">Belongs to the cytochrome c oxidase subunit 2 family.</text>
</comment>
<evidence type="ECO:0000256" key="6">
    <source>
        <dbReference type="ARBA" id="ARBA00022617"/>
    </source>
</evidence>
<dbReference type="InterPro" id="IPR001505">
    <property type="entry name" value="Copper_CuA"/>
</dbReference>
<dbReference type="GO" id="GO:0020037">
    <property type="term" value="F:heme binding"/>
    <property type="evidence" value="ECO:0007669"/>
    <property type="project" value="InterPro"/>
</dbReference>
<dbReference type="GO" id="GO:0005507">
    <property type="term" value="F:copper ion binding"/>
    <property type="evidence" value="ECO:0007669"/>
    <property type="project" value="InterPro"/>
</dbReference>
<keyword evidence="10" id="KW-0249">Electron transport</keyword>
<accession>A0A562PZ88</accession>
<evidence type="ECO:0000256" key="16">
    <source>
        <dbReference type="PROSITE-ProRule" id="PRU00433"/>
    </source>
</evidence>
<dbReference type="EMBL" id="VLKW01000002">
    <property type="protein sequence ID" value="TWI49714.1"/>
    <property type="molecule type" value="Genomic_DNA"/>
</dbReference>
<feature type="region of interest" description="Disordered" evidence="17">
    <location>
        <begin position="265"/>
        <end position="321"/>
    </location>
</feature>
<feature type="compositionally biased region" description="Gly residues" evidence="17">
    <location>
        <begin position="307"/>
        <end position="316"/>
    </location>
</feature>
<evidence type="ECO:0000256" key="3">
    <source>
        <dbReference type="ARBA" id="ARBA00007866"/>
    </source>
</evidence>
<keyword evidence="11 18" id="KW-1133">Transmembrane helix</keyword>
<feature type="transmembrane region" description="Helical" evidence="18">
    <location>
        <begin position="42"/>
        <end position="64"/>
    </location>
</feature>